<evidence type="ECO:0000313" key="2">
    <source>
        <dbReference type="Proteomes" id="UP001056426"/>
    </source>
</evidence>
<dbReference type="AlphaFoldDB" id="A0A9J6ZQK8"/>
<reference evidence="1" key="2">
    <citation type="submission" date="2022-06" db="EMBL/GenBank/DDBJ databases">
        <title>Xiashengella guii gen. nov. sp. nov., a bacterium isolated form anaerobic digestion tank.</title>
        <authorList>
            <person name="Huang H."/>
        </authorList>
    </citation>
    <scope>NUCLEOTIDE SEQUENCE</scope>
    <source>
        <strain evidence="1">Ai-910</strain>
    </source>
</reference>
<dbReference type="Proteomes" id="UP001056426">
    <property type="component" value="Chromosome"/>
</dbReference>
<organism evidence="1 2">
    <name type="scientific">Xiashengella succiniciproducens</name>
    <dbReference type="NCBI Taxonomy" id="2949635"/>
    <lineage>
        <taxon>Bacteria</taxon>
        <taxon>Pseudomonadati</taxon>
        <taxon>Bacteroidota</taxon>
        <taxon>Bacteroidia</taxon>
        <taxon>Marinilabiliales</taxon>
        <taxon>Marinilabiliaceae</taxon>
        <taxon>Xiashengella</taxon>
    </lineage>
</organism>
<reference evidence="1" key="1">
    <citation type="submission" date="2022-05" db="EMBL/GenBank/DDBJ databases">
        <authorList>
            <person name="Sun X."/>
        </authorList>
    </citation>
    <scope>NUCLEOTIDE SEQUENCE</scope>
    <source>
        <strain evidence="1">Ai-910</strain>
    </source>
</reference>
<proteinExistence type="predicted"/>
<dbReference type="RefSeq" id="WP_250723999.1">
    <property type="nucleotide sequence ID" value="NZ_CP098400.1"/>
</dbReference>
<accession>A0A9J6ZQK8</accession>
<dbReference type="KEGG" id="alkq:M9189_00750"/>
<evidence type="ECO:0000313" key="1">
    <source>
        <dbReference type="EMBL" id="URW79887.1"/>
    </source>
</evidence>
<name>A0A9J6ZQK8_9BACT</name>
<dbReference type="EMBL" id="CP098400">
    <property type="protein sequence ID" value="URW79887.1"/>
    <property type="molecule type" value="Genomic_DNA"/>
</dbReference>
<sequence length="251" mass="29985">MFQGNLLNKGLQIFALLLTFWVKGYSQSISLEEKHLLVRNYKESLQDTINKHIEIDRPFVVGRMQTYHGNNVHHPYFYDHRPVAGTLIFKNQVYEADALLYDILNDKLVYRYYSDNFDINNIALDENFVSEFAIYNSVFRYFRDLKTKSGIKLKDGYYEVVYDGESKFLIRWEKTKSFDFTAPDKFDDLKSMYLLNDGKVVRIKNKWQLMKQFAEKKRPVKKLMRENRVTLELGNNSSINKVLEYYERQLK</sequence>
<gene>
    <name evidence="1" type="ORF">M9189_00750</name>
</gene>
<keyword evidence="2" id="KW-1185">Reference proteome</keyword>
<protein>
    <submittedName>
        <fullName evidence="1">Uncharacterized protein</fullName>
    </submittedName>
</protein>